<dbReference type="STRING" id="71717.A0A4Y7TF89"/>
<protein>
    <submittedName>
        <fullName evidence="3">FAD dependent oxidoreductase</fullName>
    </submittedName>
</protein>
<dbReference type="AlphaFoldDB" id="A0A4Y7TF89"/>
<organism evidence="3 4">
    <name type="scientific">Coprinellus micaceus</name>
    <name type="common">Glistening ink-cap mushroom</name>
    <name type="synonym">Coprinus micaceus</name>
    <dbReference type="NCBI Taxonomy" id="71717"/>
    <lineage>
        <taxon>Eukaryota</taxon>
        <taxon>Fungi</taxon>
        <taxon>Dikarya</taxon>
        <taxon>Basidiomycota</taxon>
        <taxon>Agaricomycotina</taxon>
        <taxon>Agaricomycetes</taxon>
        <taxon>Agaricomycetidae</taxon>
        <taxon>Agaricales</taxon>
        <taxon>Agaricineae</taxon>
        <taxon>Psathyrellaceae</taxon>
        <taxon>Coprinellus</taxon>
    </lineage>
</organism>
<evidence type="ECO:0000259" key="2">
    <source>
        <dbReference type="Pfam" id="PF01266"/>
    </source>
</evidence>
<dbReference type="Gene3D" id="3.30.9.10">
    <property type="entry name" value="D-Amino Acid Oxidase, subunit A, domain 2"/>
    <property type="match status" value="1"/>
</dbReference>
<dbReference type="SUPFAM" id="SSF51905">
    <property type="entry name" value="FAD/NAD(P)-binding domain"/>
    <property type="match status" value="1"/>
</dbReference>
<comment type="caution">
    <text evidence="3">The sequence shown here is derived from an EMBL/GenBank/DDBJ whole genome shotgun (WGS) entry which is preliminary data.</text>
</comment>
<evidence type="ECO:0000256" key="1">
    <source>
        <dbReference type="SAM" id="MobiDB-lite"/>
    </source>
</evidence>
<dbReference type="InterPro" id="IPR006076">
    <property type="entry name" value="FAD-dep_OxRdtase"/>
</dbReference>
<dbReference type="Pfam" id="PF01266">
    <property type="entry name" value="DAO"/>
    <property type="match status" value="1"/>
</dbReference>
<feature type="region of interest" description="Disordered" evidence="1">
    <location>
        <begin position="116"/>
        <end position="136"/>
    </location>
</feature>
<dbReference type="Gene3D" id="3.50.50.60">
    <property type="entry name" value="FAD/NAD(P)-binding domain"/>
    <property type="match status" value="1"/>
</dbReference>
<proteinExistence type="predicted"/>
<evidence type="ECO:0000313" key="3">
    <source>
        <dbReference type="EMBL" id="TEB32608.1"/>
    </source>
</evidence>
<dbReference type="GO" id="GO:0042147">
    <property type="term" value="P:retrograde transport, endosome to Golgi"/>
    <property type="evidence" value="ECO:0007669"/>
    <property type="project" value="TreeGrafter"/>
</dbReference>
<accession>A0A4Y7TF89</accession>
<dbReference type="OrthoDB" id="498204at2759"/>
<dbReference type="PANTHER" id="PTHR13847">
    <property type="entry name" value="SARCOSINE DEHYDROGENASE-RELATED"/>
    <property type="match status" value="1"/>
</dbReference>
<evidence type="ECO:0000313" key="4">
    <source>
        <dbReference type="Proteomes" id="UP000298030"/>
    </source>
</evidence>
<dbReference type="GO" id="GO:0005770">
    <property type="term" value="C:late endosome"/>
    <property type="evidence" value="ECO:0007669"/>
    <property type="project" value="TreeGrafter"/>
</dbReference>
<dbReference type="GO" id="GO:0005829">
    <property type="term" value="C:cytosol"/>
    <property type="evidence" value="ECO:0007669"/>
    <property type="project" value="GOC"/>
</dbReference>
<sequence>MSGPSETPPHVVIVGGGIIGCTTAYYLTKTKTGSVTGHVPIKVTLIEASKHGVAQGASGKAGGLVARWAYPKELVDVSHPEHEKLAKEHNGANRWGWRYVGCGAWEGRVELAPEAAEKAGGKEERSLEKELGLPGGSKPDAKDLIWVKEDLTTGYSPMAGDGDTAQVHPYLFTTSMFELAKEQGLEYIEGGVTEVLKEGGKVTGVEYVDNGSGEKSTIKATHVVVSAGAWSPRIVEGLPIAATRAHSVTIYPQAGTVISPYVLFTEITIPSKKAGGRKTVSPEIYARPDNEVYACGPGDSLALPDTVDDVEVDAEACESIIQHVTAISRELRGGTVNKRQACYLPTVEAGGGPFVGEVARVAKGLYLATGHTCRGICNAPGTALAITELILDGEIRCGNFRKLSPSVTL</sequence>
<keyword evidence="4" id="KW-1185">Reference proteome</keyword>
<reference evidence="3 4" key="1">
    <citation type="journal article" date="2019" name="Nat. Ecol. Evol.">
        <title>Megaphylogeny resolves global patterns of mushroom evolution.</title>
        <authorList>
            <person name="Varga T."/>
            <person name="Krizsan K."/>
            <person name="Foldi C."/>
            <person name="Dima B."/>
            <person name="Sanchez-Garcia M."/>
            <person name="Sanchez-Ramirez S."/>
            <person name="Szollosi G.J."/>
            <person name="Szarkandi J.G."/>
            <person name="Papp V."/>
            <person name="Albert L."/>
            <person name="Andreopoulos W."/>
            <person name="Angelini C."/>
            <person name="Antonin V."/>
            <person name="Barry K.W."/>
            <person name="Bougher N.L."/>
            <person name="Buchanan P."/>
            <person name="Buyck B."/>
            <person name="Bense V."/>
            <person name="Catcheside P."/>
            <person name="Chovatia M."/>
            <person name="Cooper J."/>
            <person name="Damon W."/>
            <person name="Desjardin D."/>
            <person name="Finy P."/>
            <person name="Geml J."/>
            <person name="Haridas S."/>
            <person name="Hughes K."/>
            <person name="Justo A."/>
            <person name="Karasinski D."/>
            <person name="Kautmanova I."/>
            <person name="Kiss B."/>
            <person name="Kocsube S."/>
            <person name="Kotiranta H."/>
            <person name="LaButti K.M."/>
            <person name="Lechner B.E."/>
            <person name="Liimatainen K."/>
            <person name="Lipzen A."/>
            <person name="Lukacs Z."/>
            <person name="Mihaltcheva S."/>
            <person name="Morgado L.N."/>
            <person name="Niskanen T."/>
            <person name="Noordeloos M.E."/>
            <person name="Ohm R.A."/>
            <person name="Ortiz-Santana B."/>
            <person name="Ovrebo C."/>
            <person name="Racz N."/>
            <person name="Riley R."/>
            <person name="Savchenko A."/>
            <person name="Shiryaev A."/>
            <person name="Soop K."/>
            <person name="Spirin V."/>
            <person name="Szebenyi C."/>
            <person name="Tomsovsky M."/>
            <person name="Tulloss R.E."/>
            <person name="Uehling J."/>
            <person name="Grigoriev I.V."/>
            <person name="Vagvolgyi C."/>
            <person name="Papp T."/>
            <person name="Martin F.M."/>
            <person name="Miettinen O."/>
            <person name="Hibbett D.S."/>
            <person name="Nagy L.G."/>
        </authorList>
    </citation>
    <scope>NUCLEOTIDE SEQUENCE [LARGE SCALE GENOMIC DNA]</scope>
    <source>
        <strain evidence="3 4">FP101781</strain>
    </source>
</reference>
<dbReference type="Proteomes" id="UP000298030">
    <property type="component" value="Unassembled WGS sequence"/>
</dbReference>
<name>A0A4Y7TF89_COPMI</name>
<gene>
    <name evidence="3" type="ORF">FA13DRAFT_1837320</name>
</gene>
<dbReference type="InterPro" id="IPR036188">
    <property type="entry name" value="FAD/NAD-bd_sf"/>
</dbReference>
<dbReference type="PANTHER" id="PTHR13847:SF150">
    <property type="entry name" value="OXIDOREDUCTASE TDA3-RELATED"/>
    <property type="match status" value="1"/>
</dbReference>
<dbReference type="EMBL" id="QPFP01000014">
    <property type="protein sequence ID" value="TEB32608.1"/>
    <property type="molecule type" value="Genomic_DNA"/>
</dbReference>
<feature type="domain" description="FAD dependent oxidoreductase" evidence="2">
    <location>
        <begin position="10"/>
        <end position="389"/>
    </location>
</feature>
<feature type="compositionally biased region" description="Basic and acidic residues" evidence="1">
    <location>
        <begin position="116"/>
        <end position="131"/>
    </location>
</feature>